<protein>
    <submittedName>
        <fullName evidence="1">Uncharacterized protein</fullName>
    </submittedName>
</protein>
<keyword evidence="2" id="KW-1185">Reference proteome</keyword>
<organism evidence="1 2">
    <name type="scientific">Hypericibacter terrae</name>
    <dbReference type="NCBI Taxonomy" id="2602015"/>
    <lineage>
        <taxon>Bacteria</taxon>
        <taxon>Pseudomonadati</taxon>
        <taxon>Pseudomonadota</taxon>
        <taxon>Alphaproteobacteria</taxon>
        <taxon>Rhodospirillales</taxon>
        <taxon>Dongiaceae</taxon>
        <taxon>Hypericibacter</taxon>
    </lineage>
</organism>
<dbReference type="EMBL" id="CP042906">
    <property type="protein sequence ID" value="QEX17572.1"/>
    <property type="molecule type" value="Genomic_DNA"/>
</dbReference>
<evidence type="ECO:0000313" key="1">
    <source>
        <dbReference type="EMBL" id="QEX17572.1"/>
    </source>
</evidence>
<dbReference type="KEGG" id="htq:FRZ44_28740"/>
<sequence length="57" mass="6040">MIGSELENSCSVADGAVRRAARDGAAFRKSGQFAATIVGLSGETHRVWRAPFSITET</sequence>
<gene>
    <name evidence="1" type="ORF">FRZ44_28740</name>
</gene>
<dbReference type="Proteomes" id="UP000326202">
    <property type="component" value="Chromosome"/>
</dbReference>
<name>A0A5J6MJ30_9PROT</name>
<evidence type="ECO:0000313" key="2">
    <source>
        <dbReference type="Proteomes" id="UP000326202"/>
    </source>
</evidence>
<accession>A0A5J6MJ30</accession>
<reference evidence="1 2" key="1">
    <citation type="submission" date="2019-08" db="EMBL/GenBank/DDBJ databases">
        <title>Hyperibacter terrae gen. nov., sp. nov. and Hyperibacter viscosus sp. nov., two new members in the family Rhodospirillaceae isolated from the rhizosphere of Hypericum perforatum.</title>
        <authorList>
            <person name="Noviana Z."/>
        </authorList>
    </citation>
    <scope>NUCLEOTIDE SEQUENCE [LARGE SCALE GENOMIC DNA]</scope>
    <source>
        <strain evidence="1 2">R5913</strain>
    </source>
</reference>
<dbReference type="AlphaFoldDB" id="A0A5J6MJ30"/>
<proteinExistence type="predicted"/>